<dbReference type="Proteomes" id="UP000549394">
    <property type="component" value="Unassembled WGS sequence"/>
</dbReference>
<feature type="disulfide bond" evidence="2">
    <location>
        <begin position="247"/>
        <end position="264"/>
    </location>
</feature>
<dbReference type="InterPro" id="IPR035914">
    <property type="entry name" value="Sperma_CUB_dom_sf"/>
</dbReference>
<feature type="region of interest" description="Disordered" evidence="3">
    <location>
        <begin position="483"/>
        <end position="510"/>
    </location>
</feature>
<evidence type="ECO:0000259" key="4">
    <source>
        <dbReference type="PROSITE" id="PS01180"/>
    </source>
</evidence>
<dbReference type="InterPro" id="IPR000859">
    <property type="entry name" value="CUB_dom"/>
</dbReference>
<sequence length="635" mass="72479">MLNNFKTIQQTLKNNIDNLFEIITDHEDSPTKTIYCHKQQTIYEDFRSFNSKFAISSSNRRPNTCTIIINIDRTFKSIIELQFYDINIQNTPGCTSEKLTFTDDSNSVSFCQYEESNNNNDNLVPTNLFSIQKPKLNKIYEIKPNGSLVIQFITREFTQSNFSLLAKFKTPAFECEKSPDISPIVKCQDHSRETINFDCTGQVYVISTNGTYRSDENCKVLLNTQCVQTGTFFFAFESFDVEGNRICSYDKLIIESENIDHIFCGKGGNEDISFERNGTITHHSVRLNSPYSIKSVKSVSVNFISDSNVEKRGIVMKTWFQAGGTEEDTTTSTVPTTTSTVPTTTSTVPTTTSENLVTTQQNNNNSPLLHCRWGSRHNIKLDCSGINYTLSSNASYTYPRRLLMPHTYVGVNLDTEYYLDIDRTLTIFFKTDGSYHFRGFEIQANFNCDKAVPSTVKPKAETTVSEVESTKPEEMTTEYITRANRETRGNRERSTRGNRERSTGAPWKTTNQRYFKSSPKATTSINDYTTMPNYPTTSVKTTKPTRDNDTVIECKRDMVLDRSTLCNKSISIVSMNYPNNHPSGYSCRVYFDTQMENPEEAYIKFTELYADSGSSRLFISFNAELDSIYYNMRSK</sequence>
<accession>A0A7I8VDB9</accession>
<dbReference type="PROSITE" id="PS01180">
    <property type="entry name" value="CUB"/>
    <property type="match status" value="1"/>
</dbReference>
<feature type="region of interest" description="Disordered" evidence="3">
    <location>
        <begin position="326"/>
        <end position="353"/>
    </location>
</feature>
<evidence type="ECO:0000256" key="3">
    <source>
        <dbReference type="SAM" id="MobiDB-lite"/>
    </source>
</evidence>
<keyword evidence="6" id="KW-1185">Reference proteome</keyword>
<evidence type="ECO:0000313" key="6">
    <source>
        <dbReference type="Proteomes" id="UP000549394"/>
    </source>
</evidence>
<comment type="caution">
    <text evidence="2">Lacks conserved residue(s) required for the propagation of feature annotation.</text>
</comment>
<feature type="compositionally biased region" description="Basic and acidic residues" evidence="3">
    <location>
        <begin position="483"/>
        <end position="502"/>
    </location>
</feature>
<reference evidence="5 6" key="1">
    <citation type="submission" date="2020-08" db="EMBL/GenBank/DDBJ databases">
        <authorList>
            <person name="Hejnol A."/>
        </authorList>
    </citation>
    <scope>NUCLEOTIDE SEQUENCE [LARGE SCALE GENOMIC DNA]</scope>
</reference>
<name>A0A7I8VDB9_9ANNE</name>
<dbReference type="Gene3D" id="2.60.120.290">
    <property type="entry name" value="Spermadhesin, CUB domain"/>
    <property type="match status" value="1"/>
</dbReference>
<feature type="compositionally biased region" description="Low complexity" evidence="3">
    <location>
        <begin position="330"/>
        <end position="353"/>
    </location>
</feature>
<dbReference type="EMBL" id="CAJFCJ010000005">
    <property type="protein sequence ID" value="CAD5114154.1"/>
    <property type="molecule type" value="Genomic_DNA"/>
</dbReference>
<protein>
    <submittedName>
        <fullName evidence="5">DgyrCDS3298</fullName>
    </submittedName>
</protein>
<evidence type="ECO:0000313" key="5">
    <source>
        <dbReference type="EMBL" id="CAD5114154.1"/>
    </source>
</evidence>
<gene>
    <name evidence="5" type="ORF">DGYR_LOCUS3030</name>
</gene>
<feature type="domain" description="CUB" evidence="4">
    <location>
        <begin position="187"/>
        <end position="321"/>
    </location>
</feature>
<keyword evidence="1 2" id="KW-1015">Disulfide bond</keyword>
<dbReference type="AlphaFoldDB" id="A0A7I8VDB9"/>
<comment type="caution">
    <text evidence="5">The sequence shown here is derived from an EMBL/GenBank/DDBJ whole genome shotgun (WGS) entry which is preliminary data.</text>
</comment>
<organism evidence="5 6">
    <name type="scientific">Dimorphilus gyrociliatus</name>
    <dbReference type="NCBI Taxonomy" id="2664684"/>
    <lineage>
        <taxon>Eukaryota</taxon>
        <taxon>Metazoa</taxon>
        <taxon>Spiralia</taxon>
        <taxon>Lophotrochozoa</taxon>
        <taxon>Annelida</taxon>
        <taxon>Polychaeta</taxon>
        <taxon>Polychaeta incertae sedis</taxon>
        <taxon>Dinophilidae</taxon>
        <taxon>Dimorphilus</taxon>
    </lineage>
</organism>
<dbReference type="OrthoDB" id="10012881at2759"/>
<evidence type="ECO:0000256" key="2">
    <source>
        <dbReference type="PROSITE-ProRule" id="PRU00059"/>
    </source>
</evidence>
<proteinExistence type="predicted"/>
<evidence type="ECO:0000256" key="1">
    <source>
        <dbReference type="ARBA" id="ARBA00023157"/>
    </source>
</evidence>